<keyword evidence="4" id="KW-0963">Cytoplasm</keyword>
<sequence>MPGQKAQEGEDPDPTPYLFVSLEQKRIDQTKPYDAKKACWVPDEKEGYLLGEIKATKGDIVSVGLPGGETKDFKKDQLQQVNPPKYEKCEDMSNLTYLNDASVLHNLKQRYYAKLIYTYSGLFCVAINPYKRFPVYTHRCAKLYRGKRRSEVPPHIFAISDGAYVNMLTNSENQSMLITGESGAGKTENTKKVIAYFATVGASTKKEKDDPTQKKGSLEDQVVQTNPVLEAFGNAKTVRNDNSSRFGKFIRIHFGPSGKLAGADIETYLLEKARVISQQALERSYHIFYQMMSGSVKGLKEMCLLSNNINDYYFVSQGKTTIPGLDDGDELFVTDQAFDVLGFTQEEKDDIYKITAAVMHMGGMKFKQRGREEQAEADGTEEGERVAKLLGCDCADLYKNLLKPRIKVGNEFVTQGRNKDQVTYSVGAMSKAMFDRLFKWLVKKCNETLDTKQKRQHFIGVLDIAGFEIFDFNGFEQLCINFTNEKLQQFFNHHMFVLEQEEYKKEGIDWVFIDFGMDLLACIELIEKPMGILSILEEESMFPKATDKTFEEKLNNNHLGKSPNYLKPKPPKPGQQPAHFAIGHYAGNVPYNITGWLEKNKDPLNDTVVDQFKKSNNKLLVEIFADHPGQSGDAGGGGGGKGGRGKKGGGFSTVSSSYREQLNNLMTTLRATQPHFVRCIIPNELKQPGVIDSHLVMHQLTCNGVLEGIRICRKGFPNRMVYPDFKLRYMILAPATMAAHSDPKVAAAKCFEEIGLDPDSYRIGHTKVFFRAGVLGQMEELRDERLGKIVSWMQAYIRGYLSRKEYKKLQEQRLALVVVQRNLRKYLQLRTWPWWKLWQKIKPLLNVTRIEDEMAALEEKARKAQEAFEKEEKLRKELEDMNAKLLSEKTNLLRQLEGEKGSLSEYQEKSLKLAAQKADLESQLQDLSDRFKEEEDARNNLFQNKKKLEQEVSGLKKDIEDLELNLQKAEQDKATKDHQIRNLNDEIAHQDELINKLNKEKKNQGEVNQKTAEELQAAEDKVNHLNKVKLKLEQTLDELEDSLEREKKSRADVEKAKRKVEGDLKLTQEAVADLERNKKELEQTIQRKDKELSSLTAKLEDEQSLVGKLQKQIKELQARIEELEEELEAERGGRAKAEKQRSDLARELEELGERLEEAGGATSAQIELNKKREAELSKLRRDLEEANIQHESSLASLRKKHNDAVAEMGEQIDTLNKLKARVEKEKVQYYSECNDLRTTCDHLSNEKAAQEKIIKQLQHQLNETQGKLEEVNRTLNDFDAAKKKLSIENSDLLRQLEEAESQVSQLSKIKISLTTQLEDTKRLADEESRERATLLGKFRNLEHDLDNIREQVEEEAEGKADLQRQLSKANAEAQLWRTKYESEGVARAEELEEAKRKLQARLAEAEETIESLNQKVIALEKTKQRLSTEVEDLQIEVDRATAIANAAEKKQKAFDKIIGEWKLKVDDLAAELDASQKECRNYSTELFRLRGAYEEGQEQLEAVRRENKNLADEVKDLLDQIGEGGRNIHEIEKARKRLEAEKDELQAALEEAEAALEQEENKVLRSQLELSQVRQEIDRRIQEKEEEFENTRKNHQRALDSMQASLEAEAKGKAEALRMKKKLEADINELEIALDHANKANAEAQKNIKRYQQQLKDVQTALEEEQRARDEARELLGISERRANALQNELEESRTLLEQADRGRRQAEQELADCHEQLNELSAQNASISGAKRKLEAELQTLHSDLDELLNEAKNSEEKAKKAMVDAARLADELRAEQDHAQTQEKLRKALETQIKELQVRLDEAEANALKGGKKAIQKLEQRVRELENELDGEQRRHADAQKNLRKSERRIKELSFQADEDRKNHERMQDLVDKLQQKIKTYKRQIEEAEEIAALNLAKFRKAQQELEEAEERADLAEQAITKFRTKGRGGSAARGLSPAPHRPMIDGPPFPPRRLPGFDMQPDGEL</sequence>
<dbReference type="CTD" id="35007"/>
<evidence type="ECO:0000313" key="19">
    <source>
        <dbReference type="RefSeq" id="XP_025075683.1"/>
    </source>
</evidence>
<dbReference type="Pfam" id="PF00063">
    <property type="entry name" value="Myosin_head"/>
    <property type="match status" value="1"/>
</dbReference>
<evidence type="ECO:0000256" key="15">
    <source>
        <dbReference type="SAM" id="MobiDB-lite"/>
    </source>
</evidence>
<dbReference type="FunFam" id="1.20.5.340:FF:000050">
    <property type="entry name" value="Myosin heavy chain, muscle"/>
    <property type="match status" value="1"/>
</dbReference>
<dbReference type="Proteomes" id="UP000504615">
    <property type="component" value="Unplaced"/>
</dbReference>
<evidence type="ECO:0000256" key="11">
    <source>
        <dbReference type="ARBA" id="ARBA00023203"/>
    </source>
</evidence>
<feature type="binding site" evidence="14">
    <location>
        <begin position="180"/>
        <end position="187"/>
    </location>
    <ligand>
        <name>ATP</name>
        <dbReference type="ChEBI" id="CHEBI:30616"/>
    </ligand>
</feature>
<dbReference type="FunFam" id="1.20.5.370:FF:000008">
    <property type="entry name" value="Myosin heavy chain"/>
    <property type="match status" value="1"/>
</dbReference>
<dbReference type="PROSITE" id="PS51844">
    <property type="entry name" value="SH3_LIKE"/>
    <property type="match status" value="1"/>
</dbReference>
<dbReference type="GO" id="GO:0031033">
    <property type="term" value="P:myosin filament organization"/>
    <property type="evidence" value="ECO:0007669"/>
    <property type="project" value="UniProtKB-ARBA"/>
</dbReference>
<dbReference type="GO" id="GO:0016460">
    <property type="term" value="C:myosin II complex"/>
    <property type="evidence" value="ECO:0007669"/>
    <property type="project" value="TreeGrafter"/>
</dbReference>
<dbReference type="Gene3D" id="6.20.240.20">
    <property type="match status" value="1"/>
</dbReference>
<keyword evidence="7" id="KW-0175">Coiled coil</keyword>
<evidence type="ECO:0000256" key="12">
    <source>
        <dbReference type="ARBA" id="ARBA00037488"/>
    </source>
</evidence>
<dbReference type="PANTHER" id="PTHR45615:SF27">
    <property type="entry name" value="MYOSIN HEAVY CHAIN, MUSCLE"/>
    <property type="match status" value="1"/>
</dbReference>
<dbReference type="SMART" id="SM00015">
    <property type="entry name" value="IQ"/>
    <property type="match status" value="1"/>
</dbReference>
<evidence type="ECO:0000256" key="8">
    <source>
        <dbReference type="ARBA" id="ARBA00023123"/>
    </source>
</evidence>
<comment type="similarity">
    <text evidence="2 14">Belongs to the TRAFAC class myosin-kinesin ATPase superfamily. Myosin family.</text>
</comment>
<dbReference type="InterPro" id="IPR008989">
    <property type="entry name" value="Myosin_S1_N"/>
</dbReference>
<evidence type="ECO:0000256" key="1">
    <source>
        <dbReference type="ARBA" id="ARBA00004657"/>
    </source>
</evidence>
<keyword evidence="6 14" id="KW-0067">ATP-binding</keyword>
<dbReference type="GO" id="GO:0006936">
    <property type="term" value="P:muscle contraction"/>
    <property type="evidence" value="ECO:0007669"/>
    <property type="project" value="TreeGrafter"/>
</dbReference>
<dbReference type="Gene3D" id="1.20.120.720">
    <property type="entry name" value="Myosin VI head, motor domain, U50 subdomain"/>
    <property type="match status" value="1"/>
</dbReference>
<evidence type="ECO:0000256" key="5">
    <source>
        <dbReference type="ARBA" id="ARBA00022741"/>
    </source>
</evidence>
<dbReference type="GO" id="GO:0032982">
    <property type="term" value="C:myosin filament"/>
    <property type="evidence" value="ECO:0007669"/>
    <property type="project" value="UniProtKB-KW"/>
</dbReference>
<dbReference type="GO" id="GO:0007424">
    <property type="term" value="P:open tracheal system development"/>
    <property type="evidence" value="ECO:0007669"/>
    <property type="project" value="UniProtKB-ARBA"/>
</dbReference>
<dbReference type="Gene3D" id="1.20.5.340">
    <property type="match status" value="5"/>
</dbReference>
<feature type="domain" description="Myosin motor" evidence="16">
    <location>
        <begin position="87"/>
        <end position="783"/>
    </location>
</feature>
<dbReference type="FunFam" id="1.20.5.340:FF:000025">
    <property type="entry name" value="Myosin heavy chain, isoform G"/>
    <property type="match status" value="1"/>
</dbReference>
<dbReference type="FunFam" id="2.30.30.360:FF:000001">
    <property type="entry name" value="Myosin heavy chain"/>
    <property type="match status" value="1"/>
</dbReference>
<dbReference type="RefSeq" id="XP_025075683.1">
    <property type="nucleotide sequence ID" value="XM_025219898.1"/>
</dbReference>
<dbReference type="FunFam" id="1.20.5.370:FF:000009">
    <property type="entry name" value="Myosin heavy chain, isoform G"/>
    <property type="match status" value="1"/>
</dbReference>
<dbReference type="Pfam" id="PF01576">
    <property type="entry name" value="Myosin_tail_1"/>
    <property type="match status" value="1"/>
</dbReference>
<dbReference type="FunFam" id="1.20.5.340:FF:000021">
    <property type="entry name" value="Myosin heavy chain, isoform G"/>
    <property type="match status" value="1"/>
</dbReference>
<keyword evidence="5 14" id="KW-0547">Nucleotide-binding</keyword>
<dbReference type="PROSITE" id="PS50096">
    <property type="entry name" value="IQ"/>
    <property type="match status" value="1"/>
</dbReference>
<proteinExistence type="inferred from homology"/>
<evidence type="ECO:0000256" key="7">
    <source>
        <dbReference type="ARBA" id="ARBA00023054"/>
    </source>
</evidence>
<dbReference type="FunFam" id="1.20.5.370:FF:000010">
    <property type="entry name" value="Myosin heavy chain, isoform G"/>
    <property type="match status" value="1"/>
</dbReference>
<dbReference type="Gene3D" id="3.40.850.10">
    <property type="entry name" value="Kinesin motor domain"/>
    <property type="match status" value="1"/>
</dbReference>
<evidence type="ECO:0000256" key="6">
    <source>
        <dbReference type="ARBA" id="ARBA00022840"/>
    </source>
</evidence>
<dbReference type="FunFam" id="1.20.120.720:FF:000001">
    <property type="entry name" value="Myosin heavy chain, muscle"/>
    <property type="match status" value="1"/>
</dbReference>
<dbReference type="FunFam" id="1.20.5.340:FF:000036">
    <property type="entry name" value="Myosin heavy chain"/>
    <property type="match status" value="1"/>
</dbReference>
<feature type="region of interest" description="Actin-binding" evidence="14">
    <location>
        <begin position="662"/>
        <end position="684"/>
    </location>
</feature>
<dbReference type="GeneID" id="105433414"/>
<dbReference type="FunFam" id="1.20.5.340:FF:000038">
    <property type="entry name" value="Myosin heavy chain muscle"/>
    <property type="match status" value="1"/>
</dbReference>
<reference evidence="19" key="1">
    <citation type="submission" date="2025-08" db="UniProtKB">
        <authorList>
            <consortium name="RefSeq"/>
        </authorList>
    </citation>
    <scope>IDENTIFICATION</scope>
</reference>
<keyword evidence="9 14" id="KW-0505">Motor protein</keyword>
<feature type="domain" description="Myosin N-terminal SH3-like" evidence="17">
    <location>
        <begin position="34"/>
        <end position="83"/>
    </location>
</feature>
<comment type="subcellular location">
    <subcellularLocation>
        <location evidence="1">Cytoplasm</location>
        <location evidence="1">Myofibril</location>
    </subcellularLocation>
</comment>
<dbReference type="CDD" id="cd14909">
    <property type="entry name" value="MYSc_Myh1_insects_crustaceans"/>
    <property type="match status" value="1"/>
</dbReference>
<dbReference type="FunFam" id="1.20.5.370:FF:000005">
    <property type="entry name" value="Myosin heavy chain, isoform I"/>
    <property type="match status" value="1"/>
</dbReference>
<dbReference type="GO" id="GO:0048513">
    <property type="term" value="P:animal organ development"/>
    <property type="evidence" value="ECO:0007669"/>
    <property type="project" value="UniProtKB-ARBA"/>
</dbReference>
<evidence type="ECO:0000256" key="13">
    <source>
        <dbReference type="ARBA" id="ARBA00038612"/>
    </source>
</evidence>
<dbReference type="InterPro" id="IPR004009">
    <property type="entry name" value="SH3_Myosin"/>
</dbReference>
<dbReference type="FunFam" id="1.10.10.820:FF:000001">
    <property type="entry name" value="Myosin heavy chain"/>
    <property type="match status" value="1"/>
</dbReference>
<dbReference type="GO" id="GO:0005524">
    <property type="term" value="F:ATP binding"/>
    <property type="evidence" value="ECO:0007669"/>
    <property type="project" value="UniProtKB-UniRule"/>
</dbReference>
<comment type="subunit">
    <text evidence="13">Muscle myosin is a hexameric protein that consists of 2 heavy chain subunits (MHC), 2 alkali light chain subunits (MLC) and 2 regulatory light chain subunits (MLC-2).</text>
</comment>
<gene>
    <name evidence="19" type="primary">LOC105433414</name>
</gene>
<dbReference type="FunFam" id="1.20.5.370:FF:000001">
    <property type="entry name" value="Myosin heavy chain"/>
    <property type="match status" value="1"/>
</dbReference>
<dbReference type="SMART" id="SM00242">
    <property type="entry name" value="MYSc"/>
    <property type="match status" value="1"/>
</dbReference>
<feature type="compositionally biased region" description="Gly residues" evidence="15">
    <location>
        <begin position="632"/>
        <end position="642"/>
    </location>
</feature>
<dbReference type="InterPro" id="IPR014751">
    <property type="entry name" value="XRCC4-like_C"/>
</dbReference>
<keyword evidence="8 14" id="KW-0518">Myosin</keyword>
<dbReference type="Pfam" id="PF02736">
    <property type="entry name" value="Myosin_N"/>
    <property type="match status" value="1"/>
</dbReference>
<evidence type="ECO:0000259" key="16">
    <source>
        <dbReference type="PROSITE" id="PS51456"/>
    </source>
</evidence>
<keyword evidence="10" id="KW-0514">Muscle protein</keyword>
<keyword evidence="18" id="KW-1185">Reference proteome</keyword>
<dbReference type="Gene3D" id="1.20.5.370">
    <property type="match status" value="4"/>
</dbReference>
<dbReference type="FunFam" id="1.20.5.4820:FF:000002">
    <property type="entry name" value="Myosin heavy chain 10"/>
    <property type="match status" value="1"/>
</dbReference>
<evidence type="ECO:0000256" key="9">
    <source>
        <dbReference type="ARBA" id="ARBA00023175"/>
    </source>
</evidence>
<dbReference type="PANTHER" id="PTHR45615">
    <property type="entry name" value="MYOSIN HEAVY CHAIN, NON-MUSCLE"/>
    <property type="match status" value="1"/>
</dbReference>
<dbReference type="GO" id="GO:0000146">
    <property type="term" value="F:microfilament motor activity"/>
    <property type="evidence" value="ECO:0007669"/>
    <property type="project" value="TreeGrafter"/>
</dbReference>
<dbReference type="GO" id="GO:0040011">
    <property type="term" value="P:locomotion"/>
    <property type="evidence" value="ECO:0007669"/>
    <property type="project" value="UniProtKB-ARBA"/>
</dbReference>
<keyword evidence="3" id="KW-0787">Thick filament</keyword>
<dbReference type="SUPFAM" id="SSF90257">
    <property type="entry name" value="Myosin rod fragments"/>
    <property type="match status" value="6"/>
</dbReference>
<keyword evidence="11 14" id="KW-0009">Actin-binding</keyword>
<dbReference type="Gene3D" id="1.10.10.820">
    <property type="match status" value="1"/>
</dbReference>
<dbReference type="PRINTS" id="PR00193">
    <property type="entry name" value="MYOSINHEAVY"/>
</dbReference>
<evidence type="ECO:0000256" key="3">
    <source>
        <dbReference type="ARBA" id="ARBA00022433"/>
    </source>
</evidence>
<dbReference type="FunFam" id="1.20.5.340:FF:000019">
    <property type="entry name" value="Myosin heavy chain, isoform G"/>
    <property type="match status" value="1"/>
</dbReference>
<evidence type="ECO:0000256" key="4">
    <source>
        <dbReference type="ARBA" id="ARBA00022490"/>
    </source>
</evidence>
<dbReference type="SUPFAM" id="SSF52540">
    <property type="entry name" value="P-loop containing nucleoside triphosphate hydrolases"/>
    <property type="match status" value="1"/>
</dbReference>
<dbReference type="OrthoDB" id="6108017at2759"/>
<protein>
    <submittedName>
        <fullName evidence="19">Myosin heavy chain, muscle isoform X16</fullName>
    </submittedName>
</protein>
<dbReference type="InterPro" id="IPR001609">
    <property type="entry name" value="Myosin_head_motor_dom-like"/>
</dbReference>
<name>A0A8N1SC85_9HYME</name>
<organism evidence="18 19">
    <name type="scientific">Pogonomyrmex barbatus</name>
    <name type="common">red harvester ant</name>
    <dbReference type="NCBI Taxonomy" id="144034"/>
    <lineage>
        <taxon>Eukaryota</taxon>
        <taxon>Metazoa</taxon>
        <taxon>Ecdysozoa</taxon>
        <taxon>Arthropoda</taxon>
        <taxon>Hexapoda</taxon>
        <taxon>Insecta</taxon>
        <taxon>Pterygota</taxon>
        <taxon>Neoptera</taxon>
        <taxon>Endopterygota</taxon>
        <taxon>Hymenoptera</taxon>
        <taxon>Apocrita</taxon>
        <taxon>Aculeata</taxon>
        <taxon>Formicoidea</taxon>
        <taxon>Formicidae</taxon>
        <taxon>Myrmicinae</taxon>
        <taxon>Pogonomyrmex</taxon>
    </lineage>
</organism>
<dbReference type="Gene3D" id="2.30.30.360">
    <property type="entry name" value="Myosin S1 fragment, N-terminal"/>
    <property type="match status" value="1"/>
</dbReference>
<dbReference type="InterPro" id="IPR027417">
    <property type="entry name" value="P-loop_NTPase"/>
</dbReference>
<dbReference type="InterPro" id="IPR000048">
    <property type="entry name" value="IQ_motif_EF-hand-BS"/>
</dbReference>
<feature type="region of interest" description="Disordered" evidence="15">
    <location>
        <begin position="1923"/>
        <end position="1968"/>
    </location>
</feature>
<dbReference type="PROSITE" id="PS51456">
    <property type="entry name" value="MYOSIN_MOTOR"/>
    <property type="match status" value="1"/>
</dbReference>
<evidence type="ECO:0000313" key="18">
    <source>
        <dbReference type="Proteomes" id="UP000504615"/>
    </source>
</evidence>
<dbReference type="GO" id="GO:0051015">
    <property type="term" value="F:actin filament binding"/>
    <property type="evidence" value="ECO:0007669"/>
    <property type="project" value="InterPro"/>
</dbReference>
<dbReference type="InterPro" id="IPR002928">
    <property type="entry name" value="Myosin_tail"/>
</dbReference>
<dbReference type="GO" id="GO:0031672">
    <property type="term" value="C:A band"/>
    <property type="evidence" value="ECO:0007669"/>
    <property type="project" value="UniProtKB-ARBA"/>
</dbReference>
<dbReference type="FunFam" id="3.40.850.10:FF:000024">
    <property type="entry name" value="Myosin heavy chain, isoform J"/>
    <property type="match status" value="1"/>
</dbReference>
<dbReference type="GO" id="GO:0008307">
    <property type="term" value="F:structural constituent of muscle"/>
    <property type="evidence" value="ECO:0007669"/>
    <property type="project" value="UniProtKB-ARBA"/>
</dbReference>
<evidence type="ECO:0000259" key="17">
    <source>
        <dbReference type="PROSITE" id="PS51844"/>
    </source>
</evidence>
<dbReference type="Gene3D" id="4.10.270.10">
    <property type="entry name" value="Myosin, subunit A"/>
    <property type="match status" value="1"/>
</dbReference>
<dbReference type="GO" id="GO:0045214">
    <property type="term" value="P:sarcomere organization"/>
    <property type="evidence" value="ECO:0007669"/>
    <property type="project" value="UniProtKB-ARBA"/>
</dbReference>
<evidence type="ECO:0000256" key="2">
    <source>
        <dbReference type="ARBA" id="ARBA00008314"/>
    </source>
</evidence>
<dbReference type="GO" id="GO:0042802">
    <property type="term" value="F:identical protein binding"/>
    <property type="evidence" value="ECO:0007669"/>
    <property type="project" value="UniProtKB-ARBA"/>
</dbReference>
<dbReference type="GO" id="GO:0007298">
    <property type="term" value="P:border follicle cell migration"/>
    <property type="evidence" value="ECO:0007669"/>
    <property type="project" value="UniProtKB-ARBA"/>
</dbReference>
<dbReference type="FunFam" id="1.20.58.530:FF:000001">
    <property type="entry name" value="Myosin heavy chain"/>
    <property type="match status" value="1"/>
</dbReference>
<dbReference type="Gene3D" id="1.20.58.530">
    <property type="match status" value="1"/>
</dbReference>
<evidence type="ECO:0000256" key="10">
    <source>
        <dbReference type="ARBA" id="ARBA00023179"/>
    </source>
</evidence>
<evidence type="ECO:0000256" key="14">
    <source>
        <dbReference type="PROSITE-ProRule" id="PRU00782"/>
    </source>
</evidence>
<dbReference type="InterPro" id="IPR036961">
    <property type="entry name" value="Kinesin_motor_dom_sf"/>
</dbReference>
<feature type="region of interest" description="Disordered" evidence="15">
    <location>
        <begin position="627"/>
        <end position="653"/>
    </location>
</feature>
<comment type="function">
    <text evidence="12">Muscle contraction.</text>
</comment>
<accession>A0A8N1SC85</accession>